<dbReference type="Gene3D" id="1.10.1740.10">
    <property type="match status" value="1"/>
</dbReference>
<gene>
    <name evidence="7" type="ORF">CVN68_09640</name>
</gene>
<dbReference type="PANTHER" id="PTHR43133:SF63">
    <property type="entry name" value="RNA POLYMERASE SIGMA FACTOR FECI-RELATED"/>
    <property type="match status" value="1"/>
</dbReference>
<keyword evidence="2" id="KW-0805">Transcription regulation</keyword>
<dbReference type="Pfam" id="PF04542">
    <property type="entry name" value="Sigma70_r2"/>
    <property type="match status" value="1"/>
</dbReference>
<comment type="similarity">
    <text evidence="1">Belongs to the sigma-70 factor family. ECF subfamily.</text>
</comment>
<dbReference type="PANTHER" id="PTHR43133">
    <property type="entry name" value="RNA POLYMERASE ECF-TYPE SIGMA FACTO"/>
    <property type="match status" value="1"/>
</dbReference>
<accession>A0A2K8MEC6</accession>
<keyword evidence="3" id="KW-0731">Sigma factor</keyword>
<dbReference type="NCBIfam" id="TIGR02937">
    <property type="entry name" value="sigma70-ECF"/>
    <property type="match status" value="1"/>
</dbReference>
<dbReference type="OrthoDB" id="7190058at2"/>
<dbReference type="AlphaFoldDB" id="A0A2K8MEC6"/>
<dbReference type="InterPro" id="IPR013324">
    <property type="entry name" value="RNA_pol_sigma_r3/r4-like"/>
</dbReference>
<evidence type="ECO:0000259" key="6">
    <source>
        <dbReference type="Pfam" id="PF08281"/>
    </source>
</evidence>
<dbReference type="Gene3D" id="1.10.10.10">
    <property type="entry name" value="Winged helix-like DNA-binding domain superfamily/Winged helix DNA-binding domain"/>
    <property type="match status" value="1"/>
</dbReference>
<dbReference type="KEGG" id="sphc:CVN68_09640"/>
<dbReference type="InterPro" id="IPR036388">
    <property type="entry name" value="WH-like_DNA-bd_sf"/>
</dbReference>
<dbReference type="Proteomes" id="UP000229081">
    <property type="component" value="Chromosome"/>
</dbReference>
<dbReference type="InterPro" id="IPR007627">
    <property type="entry name" value="RNA_pol_sigma70_r2"/>
</dbReference>
<dbReference type="SUPFAM" id="SSF88946">
    <property type="entry name" value="Sigma2 domain of RNA polymerase sigma factors"/>
    <property type="match status" value="1"/>
</dbReference>
<keyword evidence="8" id="KW-1185">Reference proteome</keyword>
<reference evidence="7 8" key="1">
    <citation type="submission" date="2017-11" db="EMBL/GenBank/DDBJ databases">
        <title>Complete genome sequence of Sphingomonas sp. Strain Cra20, a psychrotolerant potential plant growth promoting rhizobacteria.</title>
        <authorList>
            <person name="Luo Y."/>
        </authorList>
    </citation>
    <scope>NUCLEOTIDE SEQUENCE [LARGE SCALE GENOMIC DNA]</scope>
    <source>
        <strain evidence="7 8">Cra20</strain>
    </source>
</reference>
<evidence type="ECO:0000256" key="3">
    <source>
        <dbReference type="ARBA" id="ARBA00023082"/>
    </source>
</evidence>
<dbReference type="InterPro" id="IPR014284">
    <property type="entry name" value="RNA_pol_sigma-70_dom"/>
</dbReference>
<feature type="domain" description="RNA polymerase sigma-70 region 2" evidence="5">
    <location>
        <begin position="10"/>
        <end position="75"/>
    </location>
</feature>
<dbReference type="InterPro" id="IPR013325">
    <property type="entry name" value="RNA_pol_sigma_r2"/>
</dbReference>
<organism evidence="7 8">
    <name type="scientific">Sphingomonas psychrotolerans</name>
    <dbReference type="NCBI Taxonomy" id="1327635"/>
    <lineage>
        <taxon>Bacteria</taxon>
        <taxon>Pseudomonadati</taxon>
        <taxon>Pseudomonadota</taxon>
        <taxon>Alphaproteobacteria</taxon>
        <taxon>Sphingomonadales</taxon>
        <taxon>Sphingomonadaceae</taxon>
        <taxon>Sphingomonas</taxon>
    </lineage>
</organism>
<dbReference type="RefSeq" id="WP_100282016.1">
    <property type="nucleotide sequence ID" value="NZ_CP024923.1"/>
</dbReference>
<feature type="domain" description="RNA polymerase sigma factor 70 region 4 type 2" evidence="6">
    <location>
        <begin position="111"/>
        <end position="161"/>
    </location>
</feature>
<dbReference type="InterPro" id="IPR013249">
    <property type="entry name" value="RNA_pol_sigma70_r4_t2"/>
</dbReference>
<dbReference type="GO" id="GO:0003677">
    <property type="term" value="F:DNA binding"/>
    <property type="evidence" value="ECO:0007669"/>
    <property type="project" value="InterPro"/>
</dbReference>
<dbReference type="GO" id="GO:0016987">
    <property type="term" value="F:sigma factor activity"/>
    <property type="evidence" value="ECO:0007669"/>
    <property type="project" value="UniProtKB-KW"/>
</dbReference>
<proteinExistence type="inferred from homology"/>
<sequence length="188" mass="21144">MLNGGGLISLFAELRPALARFLQSRGASPDEAEDILQDVNIKLLAELPGPVSQPRAYLYKMTNNHFLLHRRTAGRRERREEDWMSAHGGNGEADGQPSIETELIAREQLAILQRLLDDLPERTRIIFRRFRIDGEPQRVIAGELGISVSAVEKHLARAYEAISAAKLRLNEDHPGRRSLTGERGRHVI</sequence>
<dbReference type="EMBL" id="CP024923">
    <property type="protein sequence ID" value="ATY32207.1"/>
    <property type="molecule type" value="Genomic_DNA"/>
</dbReference>
<dbReference type="GO" id="GO:0006352">
    <property type="term" value="P:DNA-templated transcription initiation"/>
    <property type="evidence" value="ECO:0007669"/>
    <property type="project" value="InterPro"/>
</dbReference>
<evidence type="ECO:0000259" key="5">
    <source>
        <dbReference type="Pfam" id="PF04542"/>
    </source>
</evidence>
<evidence type="ECO:0000256" key="4">
    <source>
        <dbReference type="ARBA" id="ARBA00023163"/>
    </source>
</evidence>
<dbReference type="Pfam" id="PF08281">
    <property type="entry name" value="Sigma70_r4_2"/>
    <property type="match status" value="1"/>
</dbReference>
<name>A0A2K8MEC6_9SPHN</name>
<evidence type="ECO:0000256" key="2">
    <source>
        <dbReference type="ARBA" id="ARBA00023015"/>
    </source>
</evidence>
<evidence type="ECO:0000256" key="1">
    <source>
        <dbReference type="ARBA" id="ARBA00010641"/>
    </source>
</evidence>
<evidence type="ECO:0000313" key="8">
    <source>
        <dbReference type="Proteomes" id="UP000229081"/>
    </source>
</evidence>
<keyword evidence="4" id="KW-0804">Transcription</keyword>
<protein>
    <submittedName>
        <fullName evidence="7">RNA polymerase subunit sigma-70</fullName>
    </submittedName>
</protein>
<evidence type="ECO:0000313" key="7">
    <source>
        <dbReference type="EMBL" id="ATY32207.1"/>
    </source>
</evidence>
<dbReference type="InterPro" id="IPR039425">
    <property type="entry name" value="RNA_pol_sigma-70-like"/>
</dbReference>
<dbReference type="SUPFAM" id="SSF88659">
    <property type="entry name" value="Sigma3 and sigma4 domains of RNA polymerase sigma factors"/>
    <property type="match status" value="1"/>
</dbReference>